<gene>
    <name evidence="2" type="ORF">LSH36_729g02018</name>
</gene>
<protein>
    <submittedName>
        <fullName evidence="2">Uncharacterized protein</fullName>
    </submittedName>
</protein>
<reference evidence="2" key="1">
    <citation type="journal article" date="2023" name="Mol. Biol. Evol.">
        <title>Third-Generation Sequencing Reveals the Adaptive Role of the Epigenome in Three Deep-Sea Polychaetes.</title>
        <authorList>
            <person name="Perez M."/>
            <person name="Aroh O."/>
            <person name="Sun Y."/>
            <person name="Lan Y."/>
            <person name="Juniper S.K."/>
            <person name="Young C.R."/>
            <person name="Angers B."/>
            <person name="Qian P.Y."/>
        </authorList>
    </citation>
    <scope>NUCLEOTIDE SEQUENCE</scope>
    <source>
        <strain evidence="2">P08H-3</strain>
    </source>
</reference>
<feature type="signal peptide" evidence="1">
    <location>
        <begin position="1"/>
        <end position="27"/>
    </location>
</feature>
<evidence type="ECO:0000313" key="2">
    <source>
        <dbReference type="EMBL" id="KAK2144807.1"/>
    </source>
</evidence>
<proteinExistence type="predicted"/>
<dbReference type="EMBL" id="JAODUP010000729">
    <property type="protein sequence ID" value="KAK2144807.1"/>
    <property type="molecule type" value="Genomic_DNA"/>
</dbReference>
<accession>A0AAD9J1F2</accession>
<organism evidence="2 3">
    <name type="scientific">Paralvinella palmiformis</name>
    <dbReference type="NCBI Taxonomy" id="53620"/>
    <lineage>
        <taxon>Eukaryota</taxon>
        <taxon>Metazoa</taxon>
        <taxon>Spiralia</taxon>
        <taxon>Lophotrochozoa</taxon>
        <taxon>Annelida</taxon>
        <taxon>Polychaeta</taxon>
        <taxon>Sedentaria</taxon>
        <taxon>Canalipalpata</taxon>
        <taxon>Terebellida</taxon>
        <taxon>Terebelliformia</taxon>
        <taxon>Alvinellidae</taxon>
        <taxon>Paralvinella</taxon>
    </lineage>
</organism>
<dbReference type="AlphaFoldDB" id="A0AAD9J1F2"/>
<keyword evidence="3" id="KW-1185">Reference proteome</keyword>
<evidence type="ECO:0000256" key="1">
    <source>
        <dbReference type="SAM" id="SignalP"/>
    </source>
</evidence>
<evidence type="ECO:0000313" key="3">
    <source>
        <dbReference type="Proteomes" id="UP001208570"/>
    </source>
</evidence>
<comment type="caution">
    <text evidence="2">The sequence shown here is derived from an EMBL/GenBank/DDBJ whole genome shotgun (WGS) entry which is preliminary data.</text>
</comment>
<name>A0AAD9J1F2_9ANNE</name>
<dbReference type="Proteomes" id="UP001208570">
    <property type="component" value="Unassembled WGS sequence"/>
</dbReference>
<sequence>MGFPAFRLLLGASLLIVCSQWLTICRAAEQPEVGGLLAAEDQLPTDDKRFRADLGKRDVVDTENQAEPENGIGNEAEKRYSAFSGDLGKRVAFRTDLGKRFNFDLGKRYNFDLGKRLNYDLGKRFNFDLGKRFNFDLGKRFNFDLGKRSPYDHYKLDLGKREDDVSTDDSWDDVDEKRMFRTDLGKRSSPNSAVLRYPEDKRAAFRADLGKRSVDGIPSRKRRALVGYKGQSIGADDEGLDGELVGSSWNLDEIFHPDLVEAGNYLAYPDDKRSAFRADLGKRLYFKSDLGKRASFRSDLGKRASFRSDLGKRASFRSDLGKRAYFKSDLGKRAAFNADLGKRAAFNADLGKRAAFNADLGKRAIYDWKRIFRTDLGR</sequence>
<feature type="chain" id="PRO_5041911908" evidence="1">
    <location>
        <begin position="28"/>
        <end position="378"/>
    </location>
</feature>
<keyword evidence="1" id="KW-0732">Signal</keyword>